<gene>
    <name evidence="1" type="ORF">C1853_09420</name>
</gene>
<name>A0ABD7GIC7_EGGLN</name>
<evidence type="ECO:0000313" key="1">
    <source>
        <dbReference type="EMBL" id="RDC37663.1"/>
    </source>
</evidence>
<sequence length="94" mass="10383">MALFGGSSDKQQALIDNAAQQALQNLASQDGLTHVLLLVSNGKISRPQTLAVDEKYSSELDQVLSYIQNQGREIVDIKFDNEAGILYRTLVLYK</sequence>
<evidence type="ECO:0000313" key="2">
    <source>
        <dbReference type="Proteomes" id="UP000253915"/>
    </source>
</evidence>
<dbReference type="EMBL" id="PPUQ01000011">
    <property type="protein sequence ID" value="RDC37663.1"/>
    <property type="molecule type" value="Genomic_DNA"/>
</dbReference>
<protein>
    <submittedName>
        <fullName evidence="1">Uncharacterized protein</fullName>
    </submittedName>
</protein>
<reference evidence="1 2" key="1">
    <citation type="journal article" date="2018" name="Elife">
        <title>Discovery and characterization of a prevalent human gut bacterial enzyme sufficient for the inactivation of a family of plant toxins.</title>
        <authorList>
            <person name="Koppel N."/>
            <person name="Bisanz J.E."/>
            <person name="Pandelia M.E."/>
            <person name="Turnbaugh P.J."/>
            <person name="Balskus E.P."/>
        </authorList>
    </citation>
    <scope>NUCLEOTIDE SEQUENCE [LARGE SCALE GENOMIC DNA]</scope>
    <source>
        <strain evidence="1 2">16A</strain>
    </source>
</reference>
<accession>A0ABD7GIC7</accession>
<dbReference type="RefSeq" id="WP_114526856.1">
    <property type="nucleotide sequence ID" value="NZ_BQNE01000001.1"/>
</dbReference>
<organism evidence="1 2">
    <name type="scientific">Eggerthella lenta</name>
    <name type="common">Eubacterium lentum</name>
    <dbReference type="NCBI Taxonomy" id="84112"/>
    <lineage>
        <taxon>Bacteria</taxon>
        <taxon>Bacillati</taxon>
        <taxon>Actinomycetota</taxon>
        <taxon>Coriobacteriia</taxon>
        <taxon>Eggerthellales</taxon>
        <taxon>Eggerthellaceae</taxon>
        <taxon>Eggerthella</taxon>
    </lineage>
</organism>
<dbReference type="AlphaFoldDB" id="A0ABD7GIC7"/>
<comment type="caution">
    <text evidence="1">The sequence shown here is derived from an EMBL/GenBank/DDBJ whole genome shotgun (WGS) entry which is preliminary data.</text>
</comment>
<dbReference type="Proteomes" id="UP000253915">
    <property type="component" value="Unassembled WGS sequence"/>
</dbReference>
<proteinExistence type="predicted"/>